<evidence type="ECO:0000313" key="7">
    <source>
        <dbReference type="EMBL" id="MCB6937228.1"/>
    </source>
</evidence>
<comment type="caution">
    <text evidence="7">The sequence shown here is derived from an EMBL/GenBank/DDBJ whole genome shotgun (WGS) entry which is preliminary data.</text>
</comment>
<keyword evidence="5 6" id="KW-0472">Membrane</keyword>
<dbReference type="RefSeq" id="WP_306780471.1">
    <property type="nucleotide sequence ID" value="NZ_JAJCJK010000002.1"/>
</dbReference>
<reference evidence="7" key="1">
    <citation type="submission" date="2021-10" db="EMBL/GenBank/DDBJ databases">
        <title>Collection of gut derived symbiotic bacterial strains cultured from healthy donors.</title>
        <authorList>
            <person name="Lin H."/>
            <person name="Littmann E."/>
            <person name="Kohout C."/>
            <person name="Pamer E.G."/>
        </authorList>
    </citation>
    <scope>NUCLEOTIDE SEQUENCE</scope>
    <source>
        <strain evidence="7">DFI.9.42</strain>
    </source>
</reference>
<dbReference type="PANTHER" id="PTHR30250">
    <property type="entry name" value="PST FAMILY PREDICTED COLANIC ACID TRANSPORTER"/>
    <property type="match status" value="1"/>
</dbReference>
<keyword evidence="2" id="KW-1003">Cell membrane</keyword>
<dbReference type="GO" id="GO:0005886">
    <property type="term" value="C:plasma membrane"/>
    <property type="evidence" value="ECO:0007669"/>
    <property type="project" value="UniProtKB-SubCell"/>
</dbReference>
<dbReference type="PANTHER" id="PTHR30250:SF11">
    <property type="entry name" value="O-ANTIGEN TRANSPORTER-RELATED"/>
    <property type="match status" value="1"/>
</dbReference>
<dbReference type="Pfam" id="PF01943">
    <property type="entry name" value="Polysacc_synt"/>
    <property type="match status" value="1"/>
</dbReference>
<evidence type="ECO:0000256" key="5">
    <source>
        <dbReference type="ARBA" id="ARBA00023136"/>
    </source>
</evidence>
<comment type="subcellular location">
    <subcellularLocation>
        <location evidence="1">Cell membrane</location>
        <topology evidence="1">Multi-pass membrane protein</topology>
    </subcellularLocation>
</comment>
<gene>
    <name evidence="7" type="ORF">LIZ56_02210</name>
</gene>
<name>A0AAW4UEA3_9FIRM</name>
<keyword evidence="3 6" id="KW-0812">Transmembrane</keyword>
<feature type="transmembrane region" description="Helical" evidence="6">
    <location>
        <begin position="170"/>
        <end position="191"/>
    </location>
</feature>
<feature type="transmembrane region" description="Helical" evidence="6">
    <location>
        <begin position="298"/>
        <end position="318"/>
    </location>
</feature>
<sequence length="351" mass="39880">MVNRTNKLIRNTIILGFGQFLPKLVSLITLPILTAGLTTSEYGIYDLILSTQSLLIPLMTLQIQQAIFRKLIQKGDKYSKEIISSAYCFVITMFLIWCPLIIFIYYFVVGYAMPVVMVMYYIYIGNALFDVLGQTLRGIGFNLKYSIGIVIYSIINTLLLLLIFELGEINVLNVFLCSLIAYIIACFFYFFSGSIFSYIKLEYNNKAITRELLDYSIPMIPSSISLWIVNLSDRLLVTAFLGVGMNGIYSVANKIPNLFASVYAVFNLAWTETASRVMDKDADADEYYSSMFEYLFRFLSGAMILLISLSPLIFKVLIKLDIENPIIRINTAFKGCSSLEKISVLPRIYHN</sequence>
<evidence type="ECO:0000256" key="2">
    <source>
        <dbReference type="ARBA" id="ARBA00022475"/>
    </source>
</evidence>
<dbReference type="InterPro" id="IPR050833">
    <property type="entry name" value="Poly_Biosynth_Transport"/>
</dbReference>
<dbReference type="InterPro" id="IPR002797">
    <property type="entry name" value="Polysacc_synth"/>
</dbReference>
<evidence type="ECO:0000256" key="6">
    <source>
        <dbReference type="SAM" id="Phobius"/>
    </source>
</evidence>
<dbReference type="EMBL" id="JAJCJK010000002">
    <property type="protein sequence ID" value="MCB6937228.1"/>
    <property type="molecule type" value="Genomic_DNA"/>
</dbReference>
<accession>A0AAW4UEA3</accession>
<keyword evidence="4 6" id="KW-1133">Transmembrane helix</keyword>
<dbReference type="AlphaFoldDB" id="A0AAW4UEA3"/>
<feature type="transmembrane region" description="Helical" evidence="6">
    <location>
        <begin position="145"/>
        <end position="164"/>
    </location>
</feature>
<dbReference type="Proteomes" id="UP001197684">
    <property type="component" value="Unassembled WGS sequence"/>
</dbReference>
<evidence type="ECO:0000256" key="3">
    <source>
        <dbReference type="ARBA" id="ARBA00022692"/>
    </source>
</evidence>
<evidence type="ECO:0000256" key="1">
    <source>
        <dbReference type="ARBA" id="ARBA00004651"/>
    </source>
</evidence>
<feature type="transmembrane region" description="Helical" evidence="6">
    <location>
        <begin position="12"/>
        <end position="36"/>
    </location>
</feature>
<organism evidence="7 8">
    <name type="scientific">Agathobacter rectalis</name>
    <dbReference type="NCBI Taxonomy" id="39491"/>
    <lineage>
        <taxon>Bacteria</taxon>
        <taxon>Bacillati</taxon>
        <taxon>Bacillota</taxon>
        <taxon>Clostridia</taxon>
        <taxon>Lachnospirales</taxon>
        <taxon>Lachnospiraceae</taxon>
        <taxon>Agathobacter</taxon>
    </lineage>
</organism>
<feature type="transmembrane region" description="Helical" evidence="6">
    <location>
        <begin position="111"/>
        <end position="133"/>
    </location>
</feature>
<evidence type="ECO:0000313" key="8">
    <source>
        <dbReference type="Proteomes" id="UP001197684"/>
    </source>
</evidence>
<feature type="transmembrane region" description="Helical" evidence="6">
    <location>
        <begin position="82"/>
        <end position="105"/>
    </location>
</feature>
<proteinExistence type="predicted"/>
<evidence type="ECO:0000256" key="4">
    <source>
        <dbReference type="ARBA" id="ARBA00022989"/>
    </source>
</evidence>
<protein>
    <submittedName>
        <fullName evidence="7">Oligosaccharide flippase family protein</fullName>
    </submittedName>
</protein>